<dbReference type="OrthoDB" id="3078509at2"/>
<evidence type="ECO:0000313" key="1">
    <source>
        <dbReference type="EMBL" id="SHJ35420.1"/>
    </source>
</evidence>
<dbReference type="EMBL" id="FQZK01000005">
    <property type="protein sequence ID" value="SHJ35420.1"/>
    <property type="molecule type" value="Genomic_DNA"/>
</dbReference>
<evidence type="ECO:0000313" key="2">
    <source>
        <dbReference type="Proteomes" id="UP000184452"/>
    </source>
</evidence>
<gene>
    <name evidence="1" type="ORF">SAMN05421803_105217</name>
</gene>
<proteinExistence type="predicted"/>
<sequence>MRTVFVFPAAGLDETVGTLDRHLPGRRLPWVMEGCLYIELEVEGTDHLFTDWEPGAVAALDAALGYHPSWGLQVDVSGRVDGTAEVHRMAALLLRGGGVAVDDYSDHPWTPREIADGAVVGGLRFFDFRANGGRDGPRP</sequence>
<dbReference type="AlphaFoldDB" id="A0A1M6ILU6"/>
<reference evidence="1 2" key="1">
    <citation type="submission" date="2016-11" db="EMBL/GenBank/DDBJ databases">
        <authorList>
            <person name="Jaros S."/>
            <person name="Januszkiewicz K."/>
            <person name="Wedrychowicz H."/>
        </authorList>
    </citation>
    <scope>NUCLEOTIDE SEQUENCE [LARGE SCALE GENOMIC DNA]</scope>
    <source>
        <strain evidence="1 2">CGMCC 4.5723</strain>
    </source>
</reference>
<name>A0A1M6ILU6_9ACTN</name>
<dbReference type="Proteomes" id="UP000184452">
    <property type="component" value="Unassembled WGS sequence"/>
</dbReference>
<accession>A0A1M6ILU6</accession>
<organism evidence="1 2">
    <name type="scientific">Nocardiopsis flavescens</name>
    <dbReference type="NCBI Taxonomy" id="758803"/>
    <lineage>
        <taxon>Bacteria</taxon>
        <taxon>Bacillati</taxon>
        <taxon>Actinomycetota</taxon>
        <taxon>Actinomycetes</taxon>
        <taxon>Streptosporangiales</taxon>
        <taxon>Nocardiopsidaceae</taxon>
        <taxon>Nocardiopsis</taxon>
    </lineage>
</organism>
<keyword evidence="2" id="KW-1185">Reference proteome</keyword>
<dbReference type="RefSeq" id="WP_073378720.1">
    <property type="nucleotide sequence ID" value="NZ_FQZK01000005.1"/>
</dbReference>
<protein>
    <submittedName>
        <fullName evidence="1">Uncharacterized protein</fullName>
    </submittedName>
</protein>